<proteinExistence type="inferred from homology"/>
<dbReference type="InterPro" id="IPR040390">
    <property type="entry name" value="TIFY/JAZ"/>
</dbReference>
<evidence type="ECO:0000313" key="5">
    <source>
        <dbReference type="EnsemblPlants" id="Pp3c9_11330V3.1"/>
    </source>
</evidence>
<feature type="domain" description="Tify" evidence="3">
    <location>
        <begin position="311"/>
        <end position="346"/>
    </location>
</feature>
<dbReference type="Gramene" id="Pp3c9_11330V3.1">
    <property type="protein sequence ID" value="Pp3c9_11330V3.1"/>
    <property type="gene ID" value="Pp3c9_11330"/>
</dbReference>
<organism evidence="4">
    <name type="scientific">Physcomitrium patens</name>
    <name type="common">Spreading-leaved earth moss</name>
    <name type="synonym">Physcomitrella patens</name>
    <dbReference type="NCBI Taxonomy" id="3218"/>
    <lineage>
        <taxon>Eukaryota</taxon>
        <taxon>Viridiplantae</taxon>
        <taxon>Streptophyta</taxon>
        <taxon>Embryophyta</taxon>
        <taxon>Bryophyta</taxon>
        <taxon>Bryophytina</taxon>
        <taxon>Bryopsida</taxon>
        <taxon>Funariidae</taxon>
        <taxon>Funariales</taxon>
        <taxon>Funariaceae</taxon>
        <taxon>Physcomitrium</taxon>
    </lineage>
</organism>
<dbReference type="Pfam" id="PF06200">
    <property type="entry name" value="tify"/>
    <property type="match status" value="1"/>
</dbReference>
<dbReference type="RefSeq" id="XP_024383719.1">
    <property type="nucleotide sequence ID" value="XM_024527951.2"/>
</dbReference>
<feature type="compositionally biased region" description="Basic and acidic residues" evidence="2">
    <location>
        <begin position="1"/>
        <end position="16"/>
    </location>
</feature>
<evidence type="ECO:0000313" key="6">
    <source>
        <dbReference type="Proteomes" id="UP000006727"/>
    </source>
</evidence>
<feature type="region of interest" description="Disordered" evidence="2">
    <location>
        <begin position="371"/>
        <end position="525"/>
    </location>
</feature>
<dbReference type="InterPro" id="IPR010399">
    <property type="entry name" value="Tify_dom"/>
</dbReference>
<feature type="compositionally biased region" description="Polar residues" evidence="2">
    <location>
        <begin position="386"/>
        <end position="402"/>
    </location>
</feature>
<evidence type="ECO:0000313" key="4">
    <source>
        <dbReference type="EMBL" id="PNR48098.1"/>
    </source>
</evidence>
<reference evidence="5" key="3">
    <citation type="submission" date="2020-12" db="UniProtKB">
        <authorList>
            <consortium name="EnsemblPlants"/>
        </authorList>
    </citation>
    <scope>IDENTIFICATION</scope>
</reference>
<dbReference type="GO" id="GO:0005634">
    <property type="term" value="C:nucleus"/>
    <property type="evidence" value="ECO:0000318"/>
    <property type="project" value="GO_Central"/>
</dbReference>
<name>A0A2K1K2U6_PHYPA</name>
<dbReference type="Proteomes" id="UP000006727">
    <property type="component" value="Chromosome 9"/>
</dbReference>
<feature type="compositionally biased region" description="Basic and acidic residues" evidence="2">
    <location>
        <begin position="509"/>
        <end position="525"/>
    </location>
</feature>
<dbReference type="PROSITE" id="PS51320">
    <property type="entry name" value="TIFY"/>
    <property type="match status" value="1"/>
</dbReference>
<reference evidence="4 6" key="2">
    <citation type="journal article" date="2018" name="Plant J.">
        <title>The Physcomitrella patens chromosome-scale assembly reveals moss genome structure and evolution.</title>
        <authorList>
            <person name="Lang D."/>
            <person name="Ullrich K.K."/>
            <person name="Murat F."/>
            <person name="Fuchs J."/>
            <person name="Jenkins J."/>
            <person name="Haas F.B."/>
            <person name="Piednoel M."/>
            <person name="Gundlach H."/>
            <person name="Van Bel M."/>
            <person name="Meyberg R."/>
            <person name="Vives C."/>
            <person name="Morata J."/>
            <person name="Symeonidi A."/>
            <person name="Hiss M."/>
            <person name="Muchero W."/>
            <person name="Kamisugi Y."/>
            <person name="Saleh O."/>
            <person name="Blanc G."/>
            <person name="Decker E.L."/>
            <person name="van Gessel N."/>
            <person name="Grimwood J."/>
            <person name="Hayes R.D."/>
            <person name="Graham S.W."/>
            <person name="Gunter L.E."/>
            <person name="McDaniel S.F."/>
            <person name="Hoernstein S.N.W."/>
            <person name="Larsson A."/>
            <person name="Li F.W."/>
            <person name="Perroud P.F."/>
            <person name="Phillips J."/>
            <person name="Ranjan P."/>
            <person name="Rokshar D.S."/>
            <person name="Rothfels C.J."/>
            <person name="Schneider L."/>
            <person name="Shu S."/>
            <person name="Stevenson D.W."/>
            <person name="Thummler F."/>
            <person name="Tillich M."/>
            <person name="Villarreal Aguilar J.C."/>
            <person name="Widiez T."/>
            <person name="Wong G.K."/>
            <person name="Wymore A."/>
            <person name="Zhang Y."/>
            <person name="Zimmer A.D."/>
            <person name="Quatrano R.S."/>
            <person name="Mayer K.F.X."/>
            <person name="Goodstein D."/>
            <person name="Casacuberta J.M."/>
            <person name="Vandepoele K."/>
            <person name="Reski R."/>
            <person name="Cuming A.C."/>
            <person name="Tuskan G.A."/>
            <person name="Maumus F."/>
            <person name="Salse J."/>
            <person name="Schmutz J."/>
            <person name="Rensing S.A."/>
        </authorList>
    </citation>
    <scope>NUCLEOTIDE SEQUENCE [LARGE SCALE GENOMIC DNA]</scope>
    <source>
        <strain evidence="5 6">cv. Gransden 2004</strain>
    </source>
</reference>
<evidence type="ECO:0000259" key="3">
    <source>
        <dbReference type="PROSITE" id="PS51320"/>
    </source>
</evidence>
<gene>
    <name evidence="5" type="primary">LOC112286242</name>
    <name evidence="4" type="ORF">PHYPA_012571</name>
</gene>
<dbReference type="GO" id="GO:0009611">
    <property type="term" value="P:response to wounding"/>
    <property type="evidence" value="ECO:0000318"/>
    <property type="project" value="GO_Central"/>
</dbReference>
<sequence length="525" mass="55810">MSLMKGDGDESGDRDLLSLGSTSRSTSSSQGEVFPTKQASAGVEDESMYLTMLCSLSRNGLNMLAGGANGGFSLKSPAIGNLDVTPGISGLRNLSLGAGSERTSTVSGGGFTEFYRSSVPKIRSSLSETGLRSVSDDIKVNGEGRESPSHREEIGRISGKVGFPLKSDVTNLSTDACWRLILKLGMRWPAWNGTTASLANQEVIKDKENENEEQGGKPETLHQGQNSLRLLASRALEALAQAPSDHYGRRAGDMLAPKQKSQAILETKAAENASHLPKSVQQSLIASKQSTLVAKASTMSREMLAPKSTFNESRTASLTIFYDGTVNVTDNVPADKARLIMLIAENSGTTHNTKALKNVAPISRPLSQVRPILVPTSPSKVDPSQYLPQSKPFSVPSDQAPSANRIEGSTFDQGPAEDSNPAKTASAEQPPVPLTLPNARKNSLARFLDSRKRSRGQCSEGTLAKKPVSSQGRSSNAKDLKGGGKSPMPDLCRNIPLEKEGPSTMLAKAADKISTDVEMKESLAK</sequence>
<dbReference type="EnsemblPlants" id="Pp3c9_11330V3.1">
    <property type="protein sequence ID" value="Pp3c9_11330V3.1"/>
    <property type="gene ID" value="Pp3c9_11330"/>
</dbReference>
<dbReference type="PaxDb" id="3218-PP1S29_291V6.1"/>
<accession>A0A2K1K2U6</accession>
<protein>
    <recommendedName>
        <fullName evidence="3">Tify domain-containing protein</fullName>
    </recommendedName>
</protein>
<dbReference type="EnsemblPlants" id="Pp3c9_11330V3.2">
    <property type="protein sequence ID" value="Pp3c9_11330V3.2"/>
    <property type="gene ID" value="Pp3c9_11330"/>
</dbReference>
<dbReference type="GO" id="GO:2000022">
    <property type="term" value="P:regulation of jasmonic acid mediated signaling pathway"/>
    <property type="evidence" value="ECO:0000318"/>
    <property type="project" value="GO_Central"/>
</dbReference>
<reference evidence="4 6" key="1">
    <citation type="journal article" date="2008" name="Science">
        <title>The Physcomitrella genome reveals evolutionary insights into the conquest of land by plants.</title>
        <authorList>
            <person name="Rensing S."/>
            <person name="Lang D."/>
            <person name="Zimmer A."/>
            <person name="Terry A."/>
            <person name="Salamov A."/>
            <person name="Shapiro H."/>
            <person name="Nishiyama T."/>
            <person name="Perroud P.-F."/>
            <person name="Lindquist E."/>
            <person name="Kamisugi Y."/>
            <person name="Tanahashi T."/>
            <person name="Sakakibara K."/>
            <person name="Fujita T."/>
            <person name="Oishi K."/>
            <person name="Shin-I T."/>
            <person name="Kuroki Y."/>
            <person name="Toyoda A."/>
            <person name="Suzuki Y."/>
            <person name="Hashimoto A."/>
            <person name="Yamaguchi K."/>
            <person name="Sugano A."/>
            <person name="Kohara Y."/>
            <person name="Fujiyama A."/>
            <person name="Anterola A."/>
            <person name="Aoki S."/>
            <person name="Ashton N."/>
            <person name="Barbazuk W.B."/>
            <person name="Barker E."/>
            <person name="Bennetzen J."/>
            <person name="Bezanilla M."/>
            <person name="Blankenship R."/>
            <person name="Cho S.H."/>
            <person name="Dutcher S."/>
            <person name="Estelle M."/>
            <person name="Fawcett J.A."/>
            <person name="Gundlach H."/>
            <person name="Hanada K."/>
            <person name="Heyl A."/>
            <person name="Hicks K.A."/>
            <person name="Hugh J."/>
            <person name="Lohr M."/>
            <person name="Mayer K."/>
            <person name="Melkozernov A."/>
            <person name="Murata T."/>
            <person name="Nelson D."/>
            <person name="Pils B."/>
            <person name="Prigge M."/>
            <person name="Reiss B."/>
            <person name="Renner T."/>
            <person name="Rombauts S."/>
            <person name="Rushton P."/>
            <person name="Sanderfoot A."/>
            <person name="Schween G."/>
            <person name="Shiu S.-H."/>
            <person name="Stueber K."/>
            <person name="Theodoulou F.L."/>
            <person name="Tu H."/>
            <person name="Van de Peer Y."/>
            <person name="Verrier P.J."/>
            <person name="Waters E."/>
            <person name="Wood A."/>
            <person name="Yang L."/>
            <person name="Cove D."/>
            <person name="Cuming A."/>
            <person name="Hasebe M."/>
            <person name="Lucas S."/>
            <person name="Mishler D.B."/>
            <person name="Reski R."/>
            <person name="Grigoriev I."/>
            <person name="Quatrano R.S."/>
            <person name="Boore J.L."/>
        </authorList>
    </citation>
    <scope>NUCLEOTIDE SEQUENCE [LARGE SCALE GENOMIC DNA]</scope>
    <source>
        <strain evidence="5 6">cv. Gransden 2004</strain>
    </source>
</reference>
<dbReference type="Gramene" id="Pp3c9_11330V3.2">
    <property type="protein sequence ID" value="Pp3c9_11330V3.2"/>
    <property type="gene ID" value="Pp3c9_11330"/>
</dbReference>
<dbReference type="GeneID" id="112286242"/>
<dbReference type="AlphaFoldDB" id="A0A2K1K2U6"/>
<dbReference type="PANTHER" id="PTHR33077:SF60">
    <property type="entry name" value="TIFY DOMAIN-CONTAINING PROTEIN"/>
    <property type="match status" value="1"/>
</dbReference>
<keyword evidence="6" id="KW-1185">Reference proteome</keyword>
<dbReference type="PANTHER" id="PTHR33077">
    <property type="entry name" value="PROTEIN TIFY 4A-RELATED-RELATED"/>
    <property type="match status" value="1"/>
</dbReference>
<evidence type="ECO:0000256" key="1">
    <source>
        <dbReference type="ARBA" id="ARBA00008614"/>
    </source>
</evidence>
<dbReference type="GO" id="GO:0031347">
    <property type="term" value="P:regulation of defense response"/>
    <property type="evidence" value="ECO:0000318"/>
    <property type="project" value="GO_Central"/>
</dbReference>
<feature type="region of interest" description="Disordered" evidence="2">
    <location>
        <begin position="1"/>
        <end position="40"/>
    </location>
</feature>
<dbReference type="EMBL" id="ABEU02000009">
    <property type="protein sequence ID" value="PNR48098.1"/>
    <property type="molecule type" value="Genomic_DNA"/>
</dbReference>
<evidence type="ECO:0000256" key="2">
    <source>
        <dbReference type="SAM" id="MobiDB-lite"/>
    </source>
</evidence>
<feature type="compositionally biased region" description="Low complexity" evidence="2">
    <location>
        <begin position="17"/>
        <end position="29"/>
    </location>
</feature>
<dbReference type="SMART" id="SM00979">
    <property type="entry name" value="TIFY"/>
    <property type="match status" value="1"/>
</dbReference>
<comment type="similarity">
    <text evidence="1">Belongs to the TIFY/JAZ family.</text>
</comment>